<reference evidence="13 14" key="1">
    <citation type="submission" date="2020-04" db="EMBL/GenBank/DDBJ databases">
        <authorList>
            <person name="Laetsch R D."/>
            <person name="Stevens L."/>
            <person name="Kumar S."/>
            <person name="Blaxter L. M."/>
        </authorList>
    </citation>
    <scope>NUCLEOTIDE SEQUENCE [LARGE SCALE GENOMIC DNA]</scope>
</reference>
<evidence type="ECO:0000313" key="13">
    <source>
        <dbReference type="EMBL" id="CAB3407640.1"/>
    </source>
</evidence>
<dbReference type="InterPro" id="IPR003406">
    <property type="entry name" value="Glyco_trans_14"/>
</dbReference>
<proteinExistence type="inferred from homology"/>
<evidence type="ECO:0000256" key="9">
    <source>
        <dbReference type="ARBA" id="ARBA00023180"/>
    </source>
</evidence>
<accession>A0A8S1F9E5</accession>
<dbReference type="PANTHER" id="PTHR19297:SF185">
    <property type="entry name" value="BETA-1,3-GALACTOSYL-O-GLYCOSYL-GLYCOPROTEIN BETA-1,6-N-ACETYLGLUCOSAMINYLTRANSFERASE 3"/>
    <property type="match status" value="1"/>
</dbReference>
<evidence type="ECO:0000256" key="10">
    <source>
        <dbReference type="ARBA" id="ARBA00038150"/>
    </source>
</evidence>
<dbReference type="OrthoDB" id="5854369at2759"/>
<dbReference type="EMBL" id="CADEPM010000006">
    <property type="protein sequence ID" value="CAB3407640.1"/>
    <property type="molecule type" value="Genomic_DNA"/>
</dbReference>
<dbReference type="SMART" id="SM00666">
    <property type="entry name" value="PB1"/>
    <property type="match status" value="1"/>
</dbReference>
<keyword evidence="9" id="KW-0325">Glycoprotein</keyword>
<organism evidence="13 14">
    <name type="scientific">Caenorhabditis bovis</name>
    <dbReference type="NCBI Taxonomy" id="2654633"/>
    <lineage>
        <taxon>Eukaryota</taxon>
        <taxon>Metazoa</taxon>
        <taxon>Ecdysozoa</taxon>
        <taxon>Nematoda</taxon>
        <taxon>Chromadorea</taxon>
        <taxon>Rhabditida</taxon>
        <taxon>Rhabditina</taxon>
        <taxon>Rhabditomorpha</taxon>
        <taxon>Rhabditoidea</taxon>
        <taxon>Rhabditidae</taxon>
        <taxon>Peloderinae</taxon>
        <taxon>Caenorhabditis</taxon>
    </lineage>
</organism>
<evidence type="ECO:0000256" key="11">
    <source>
        <dbReference type="SAM" id="MobiDB-lite"/>
    </source>
</evidence>
<keyword evidence="8" id="KW-0472">Membrane</keyword>
<dbReference type="PROSITE" id="PS51745">
    <property type="entry name" value="PB1"/>
    <property type="match status" value="1"/>
</dbReference>
<keyword evidence="6" id="KW-0735">Signal-anchor</keyword>
<keyword evidence="3" id="KW-0328">Glycosyltransferase</keyword>
<evidence type="ECO:0000256" key="1">
    <source>
        <dbReference type="ARBA" id="ARBA00004606"/>
    </source>
</evidence>
<evidence type="ECO:0000259" key="12">
    <source>
        <dbReference type="PROSITE" id="PS51745"/>
    </source>
</evidence>
<sequence length="895" mass="98728">MVQSNGSITGTILKARFGDDVRKTSLHHSNDLTLVDLILTAQRIFRISNEKTIVLKYKDLDGDLITLSEDSDLLLALHHEAARTGVLNVEVFVDSKVHDVIRSVQQQVDQIKQDIAQLLSTVSSLDNLSSEFENLTVASKSTISAQQEEFIAKNFEAPPSPVPSERPEIPATIQPSLQEQVLSENHHAPLEEEIPLESSHDQSNHDSLNSSFIQPPPQQQPSAGVPPSNQFAPPPTSIPSFPTSNAGPPPPPPPQQQQQQQQQPHEVHQFAPPPPTPQSFQQGPPSHSSVASTPVSQQHQPQYAPPPQQYAPPADQHQQPPQNYGAPPLPPPSQQPQQQFAPPPPPQGMPGSFPPPQQQQQQQPPQQGGFAPPPNSFPPAGAPGSFAPPPPGGPGGFAPPPPPQGGPGGFAPPPAGGPGSFAPPPPGGPGSFAPPPAGGPGGFAPPPSGFAPPPSAAGGNPFARGPAFRQSPYHHAMISRKAALFVGLILTIFVIFSIFDQQPSVELIPFETLQCQKMFDGDEEALMRGANFKFNDSRIIEMIEESSDRCATFQSIFQFFTRPITDEERNFPLAYGMLVHSNFVQVSLLLSAIYQPQNQFCIAIDGKSSEQFKNRLKMLADCYPNIRAFTVERIEWCGYEILTSVFECVDYLARLESDWKYFQYLSGVDAPLKSNIEMVRILASLNGSFNAEVDPFEFYRLKRKNRRNSPLPLFKTSLSATFSRKSANFMVNSEIVRRQIEFLRGTLCADESLWATIAGNPEQLRMPGGFDAKAYVEANFRNHFPIHPIHDVIVASQFYNITSYYISRYQQYSTRPPARCKGYYYRLSCVFGVRDLPHLVRRHELVAHKLYFDFQPAAFLCLIENSRRKTMMMSTNFTGIEYSRIKGAPTSSNIY</sequence>
<dbReference type="AlphaFoldDB" id="A0A8S1F9E5"/>
<dbReference type="PANTHER" id="PTHR19297">
    <property type="entry name" value="GLYCOSYLTRANSFERASE 14 FAMILY MEMBER"/>
    <property type="match status" value="1"/>
</dbReference>
<dbReference type="GO" id="GO:0008375">
    <property type="term" value="F:acetylglucosaminyltransferase activity"/>
    <property type="evidence" value="ECO:0007669"/>
    <property type="project" value="TreeGrafter"/>
</dbReference>
<comment type="subcellular location">
    <subcellularLocation>
        <location evidence="1">Membrane</location>
        <topology evidence="1">Single-pass type II membrane protein</topology>
    </subcellularLocation>
</comment>
<keyword evidence="7" id="KW-1133">Transmembrane helix</keyword>
<dbReference type="SUPFAM" id="SSF54277">
    <property type="entry name" value="CAD &amp; PB1 domains"/>
    <property type="match status" value="1"/>
</dbReference>
<comment type="similarity">
    <text evidence="10">Belongs to the glycosyltransferase 14 family.</text>
</comment>
<keyword evidence="4" id="KW-0808">Transferase</keyword>
<evidence type="ECO:0000256" key="5">
    <source>
        <dbReference type="ARBA" id="ARBA00022692"/>
    </source>
</evidence>
<dbReference type="Pfam" id="PF02485">
    <property type="entry name" value="Branch"/>
    <property type="match status" value="1"/>
</dbReference>
<feature type="compositionally biased region" description="Pro residues" evidence="11">
    <location>
        <begin position="371"/>
        <end position="455"/>
    </location>
</feature>
<evidence type="ECO:0000256" key="3">
    <source>
        <dbReference type="ARBA" id="ARBA00022676"/>
    </source>
</evidence>
<protein>
    <recommendedName>
        <fullName evidence="12">PB1 domain-containing protein</fullName>
    </recommendedName>
</protein>
<name>A0A8S1F9E5_9PELO</name>
<comment type="pathway">
    <text evidence="2">Protein modification; protein glycosylation.</text>
</comment>
<feature type="compositionally biased region" description="Polar residues" evidence="11">
    <location>
        <begin position="278"/>
        <end position="296"/>
    </location>
</feature>
<keyword evidence="14" id="KW-1185">Reference proteome</keyword>
<feature type="compositionally biased region" description="Low complexity" evidence="11">
    <location>
        <begin position="358"/>
        <end position="370"/>
    </location>
</feature>
<dbReference type="Pfam" id="PF00564">
    <property type="entry name" value="PB1"/>
    <property type="match status" value="1"/>
</dbReference>
<evidence type="ECO:0000256" key="4">
    <source>
        <dbReference type="ARBA" id="ARBA00022679"/>
    </source>
</evidence>
<feature type="region of interest" description="Disordered" evidence="11">
    <location>
        <begin position="196"/>
        <end position="463"/>
    </location>
</feature>
<evidence type="ECO:0000256" key="7">
    <source>
        <dbReference type="ARBA" id="ARBA00022989"/>
    </source>
</evidence>
<dbReference type="Gene3D" id="3.10.20.90">
    <property type="entry name" value="Phosphatidylinositol 3-kinase Catalytic Subunit, Chain A, domain 1"/>
    <property type="match status" value="1"/>
</dbReference>
<evidence type="ECO:0000256" key="6">
    <source>
        <dbReference type="ARBA" id="ARBA00022968"/>
    </source>
</evidence>
<dbReference type="GO" id="GO:0016020">
    <property type="term" value="C:membrane"/>
    <property type="evidence" value="ECO:0007669"/>
    <property type="project" value="UniProtKB-SubCell"/>
</dbReference>
<evidence type="ECO:0000256" key="2">
    <source>
        <dbReference type="ARBA" id="ARBA00004922"/>
    </source>
</evidence>
<comment type="caution">
    <text evidence="13">The sequence shown here is derived from an EMBL/GenBank/DDBJ whole genome shotgun (WGS) entry which is preliminary data.</text>
</comment>
<evidence type="ECO:0000256" key="8">
    <source>
        <dbReference type="ARBA" id="ARBA00023136"/>
    </source>
</evidence>
<gene>
    <name evidence="13" type="ORF">CBOVIS_LOCUS9540</name>
</gene>
<feature type="compositionally biased region" description="Pro residues" evidence="11">
    <location>
        <begin position="341"/>
        <end position="357"/>
    </location>
</feature>
<dbReference type="InterPro" id="IPR053793">
    <property type="entry name" value="PB1-like"/>
</dbReference>
<feature type="compositionally biased region" description="Low complexity" evidence="11">
    <location>
        <begin position="311"/>
        <end position="326"/>
    </location>
</feature>
<feature type="domain" description="PB1" evidence="12">
    <location>
        <begin position="10"/>
        <end position="94"/>
    </location>
</feature>
<dbReference type="Proteomes" id="UP000494206">
    <property type="component" value="Unassembled WGS sequence"/>
</dbReference>
<dbReference type="InterPro" id="IPR000270">
    <property type="entry name" value="PB1_dom"/>
</dbReference>
<keyword evidence="5" id="KW-0812">Transmembrane</keyword>
<evidence type="ECO:0000313" key="14">
    <source>
        <dbReference type="Proteomes" id="UP000494206"/>
    </source>
</evidence>